<dbReference type="PROSITE" id="PS51257">
    <property type="entry name" value="PROKAR_LIPOPROTEIN"/>
    <property type="match status" value="1"/>
</dbReference>
<evidence type="ECO:0000256" key="1">
    <source>
        <dbReference type="ARBA" id="ARBA00004442"/>
    </source>
</evidence>
<organism evidence="8 9">
    <name type="scientific">Arcicella aurantiaca</name>
    <dbReference type="NCBI Taxonomy" id="591202"/>
    <lineage>
        <taxon>Bacteria</taxon>
        <taxon>Pseudomonadati</taxon>
        <taxon>Bacteroidota</taxon>
        <taxon>Cytophagia</taxon>
        <taxon>Cytophagales</taxon>
        <taxon>Flectobacillaceae</taxon>
        <taxon>Arcicella</taxon>
    </lineage>
</organism>
<keyword evidence="4" id="KW-0472">Membrane</keyword>
<evidence type="ECO:0000256" key="5">
    <source>
        <dbReference type="ARBA" id="ARBA00023237"/>
    </source>
</evidence>
<dbReference type="SUPFAM" id="SSF48452">
    <property type="entry name" value="TPR-like"/>
    <property type="match status" value="1"/>
</dbReference>
<keyword evidence="3" id="KW-0732">Signal</keyword>
<dbReference type="Pfam" id="PF14322">
    <property type="entry name" value="SusD-like_3"/>
    <property type="match status" value="1"/>
</dbReference>
<dbReference type="GO" id="GO:0009279">
    <property type="term" value="C:cell outer membrane"/>
    <property type="evidence" value="ECO:0007669"/>
    <property type="project" value="UniProtKB-SubCell"/>
</dbReference>
<dbReference type="InterPro" id="IPR011990">
    <property type="entry name" value="TPR-like_helical_dom_sf"/>
</dbReference>
<keyword evidence="5" id="KW-0998">Cell outer membrane</keyword>
<sequence length="606" mass="67643">MNIKHKISAILLSVIMGGGFLSCREVLEETPRTAFTIDYFKTSDGLYSAVYTAYAGMRYDFGPQGALILANVGTDEFSFGDQGAATDQTRELGTYNLSPTNGAIGTPWGRNYSNINLCNAVVEFAPSVSLDATSKARVVGEARYLRALYYLLLVQNFGAVPLDLGSGELKFNATPSCKFNRLGTDLLEKNYKAMIDDLIFASENLPDQRPAGEFRLSKVAALHLLSRVYLYRAYSTVKQASDFQNAYNAAKQVIDNKAKFGVDLLQDYGDVHKEGNDYNKEVIFSIERTPLNNIANEVNNPSTDFAEKVNISCNFFVSNYQSVTKSGKAFFPVRVLQYGRPLRQFLPTRWTLDVAFADKFNDSRFMHTFRDTYYVATFYTKGTADYDTYVSNMASLGLTLGDTAFYLAPTEEIAKSMKALTGSAAKKYVVFAPSEMYTNQNRVNNIYPALKKYEAVNRANFQDVSGRPFVVAKLSEVYLLAAEAAMALGKNDEAAQLINVLRTRAAYRPNLTSADLNARIAKNQITASVINLDFILDERTRELCGESIRWADLALRGKLIDRTKTKGYNPDVTTISNFHYLRPIPQSQLDATCEENKSQFQNEGYK</sequence>
<dbReference type="AlphaFoldDB" id="A0A316EA60"/>
<evidence type="ECO:0000256" key="3">
    <source>
        <dbReference type="ARBA" id="ARBA00022729"/>
    </source>
</evidence>
<dbReference type="InterPro" id="IPR033985">
    <property type="entry name" value="SusD-like_N"/>
</dbReference>
<feature type="domain" description="SusD-like N-terminal" evidence="7">
    <location>
        <begin position="98"/>
        <end position="230"/>
    </location>
</feature>
<evidence type="ECO:0000256" key="2">
    <source>
        <dbReference type="ARBA" id="ARBA00006275"/>
    </source>
</evidence>
<comment type="similarity">
    <text evidence="2">Belongs to the SusD family.</text>
</comment>
<evidence type="ECO:0000313" key="9">
    <source>
        <dbReference type="Proteomes" id="UP000245489"/>
    </source>
</evidence>
<dbReference type="Gene3D" id="1.25.40.390">
    <property type="match status" value="1"/>
</dbReference>
<dbReference type="Proteomes" id="UP000245489">
    <property type="component" value="Unassembled WGS sequence"/>
</dbReference>
<name>A0A316EA60_9BACT</name>
<dbReference type="OrthoDB" id="906516at2"/>
<gene>
    <name evidence="8" type="ORF">LV89_01539</name>
</gene>
<dbReference type="EMBL" id="QGGO01000006">
    <property type="protein sequence ID" value="PWK27648.1"/>
    <property type="molecule type" value="Genomic_DNA"/>
</dbReference>
<accession>A0A316EA60</accession>
<dbReference type="Pfam" id="PF07980">
    <property type="entry name" value="SusD_RagB"/>
    <property type="match status" value="1"/>
</dbReference>
<evidence type="ECO:0000259" key="7">
    <source>
        <dbReference type="Pfam" id="PF14322"/>
    </source>
</evidence>
<protein>
    <submittedName>
        <fullName evidence="8">Putative outer membrane starch-binding protein</fullName>
    </submittedName>
</protein>
<comment type="subcellular location">
    <subcellularLocation>
        <location evidence="1">Cell outer membrane</location>
    </subcellularLocation>
</comment>
<dbReference type="RefSeq" id="WP_109742292.1">
    <property type="nucleotide sequence ID" value="NZ_QGGO01000006.1"/>
</dbReference>
<evidence type="ECO:0000259" key="6">
    <source>
        <dbReference type="Pfam" id="PF07980"/>
    </source>
</evidence>
<evidence type="ECO:0000256" key="4">
    <source>
        <dbReference type="ARBA" id="ARBA00023136"/>
    </source>
</evidence>
<proteinExistence type="inferred from homology"/>
<evidence type="ECO:0000313" key="8">
    <source>
        <dbReference type="EMBL" id="PWK27648.1"/>
    </source>
</evidence>
<comment type="caution">
    <text evidence="8">The sequence shown here is derived from an EMBL/GenBank/DDBJ whole genome shotgun (WGS) entry which is preliminary data.</text>
</comment>
<feature type="domain" description="RagB/SusD" evidence="6">
    <location>
        <begin position="361"/>
        <end position="605"/>
    </location>
</feature>
<dbReference type="InterPro" id="IPR012944">
    <property type="entry name" value="SusD_RagB_dom"/>
</dbReference>
<reference evidence="8 9" key="1">
    <citation type="submission" date="2018-05" db="EMBL/GenBank/DDBJ databases">
        <title>Genomic Encyclopedia of Archaeal and Bacterial Type Strains, Phase II (KMG-II): from individual species to whole genera.</title>
        <authorList>
            <person name="Goeker M."/>
        </authorList>
    </citation>
    <scope>NUCLEOTIDE SEQUENCE [LARGE SCALE GENOMIC DNA]</scope>
    <source>
        <strain evidence="8 9">DSM 22214</strain>
    </source>
</reference>
<keyword evidence="9" id="KW-1185">Reference proteome</keyword>